<keyword evidence="6 8" id="KW-0472">Membrane</keyword>
<dbReference type="PANTHER" id="PTHR45711">
    <property type="entry name" value="CHLORIDE CHANNEL PROTEIN"/>
    <property type="match status" value="1"/>
</dbReference>
<feature type="transmembrane region" description="Helical" evidence="8">
    <location>
        <begin position="30"/>
        <end position="50"/>
    </location>
</feature>
<keyword evidence="2" id="KW-0813">Transport</keyword>
<feature type="transmembrane region" description="Helical" evidence="8">
    <location>
        <begin position="342"/>
        <end position="366"/>
    </location>
</feature>
<dbReference type="Gene3D" id="1.10.3080.10">
    <property type="entry name" value="Clc chloride channel"/>
    <property type="match status" value="1"/>
</dbReference>
<feature type="transmembrane region" description="Helical" evidence="8">
    <location>
        <begin position="288"/>
        <end position="307"/>
    </location>
</feature>
<proteinExistence type="predicted"/>
<dbReference type="CDD" id="cd01031">
    <property type="entry name" value="EriC"/>
    <property type="match status" value="1"/>
</dbReference>
<evidence type="ECO:0000256" key="2">
    <source>
        <dbReference type="ARBA" id="ARBA00022448"/>
    </source>
</evidence>
<feature type="transmembrane region" description="Helical" evidence="8">
    <location>
        <begin position="313"/>
        <end position="335"/>
    </location>
</feature>
<keyword evidence="10" id="KW-1185">Reference proteome</keyword>
<dbReference type="AlphaFoldDB" id="A0A7X8TSI4"/>
<dbReference type="Proteomes" id="UP000535589">
    <property type="component" value="Unassembled WGS sequence"/>
</dbReference>
<evidence type="ECO:0000256" key="6">
    <source>
        <dbReference type="ARBA" id="ARBA00023136"/>
    </source>
</evidence>
<feature type="transmembrane region" description="Helical" evidence="8">
    <location>
        <begin position="70"/>
        <end position="94"/>
    </location>
</feature>
<feature type="transmembrane region" description="Helical" evidence="8">
    <location>
        <begin position="249"/>
        <end position="267"/>
    </location>
</feature>
<evidence type="ECO:0000313" key="9">
    <source>
        <dbReference type="EMBL" id="NLS13816.1"/>
    </source>
</evidence>
<dbReference type="Pfam" id="PF00654">
    <property type="entry name" value="Voltage_CLC"/>
    <property type="match status" value="1"/>
</dbReference>
<organism evidence="9 10">
    <name type="scientific">Vibrio agarilyticus</name>
    <dbReference type="NCBI Taxonomy" id="2726741"/>
    <lineage>
        <taxon>Bacteria</taxon>
        <taxon>Pseudomonadati</taxon>
        <taxon>Pseudomonadota</taxon>
        <taxon>Gammaproteobacteria</taxon>
        <taxon>Vibrionales</taxon>
        <taxon>Vibrionaceae</taxon>
        <taxon>Vibrio</taxon>
    </lineage>
</organism>
<comment type="caution">
    <text evidence="9">The sequence shown here is derived from an EMBL/GenBank/DDBJ whole genome shotgun (WGS) entry which is preliminary data.</text>
</comment>
<keyword evidence="3 8" id="KW-0812">Transmembrane</keyword>
<dbReference type="RefSeq" id="WP_168836910.1">
    <property type="nucleotide sequence ID" value="NZ_JABAIK010000012.1"/>
</dbReference>
<dbReference type="InterPro" id="IPR014743">
    <property type="entry name" value="Cl-channel_core"/>
</dbReference>
<dbReference type="GO" id="GO:0005247">
    <property type="term" value="F:voltage-gated chloride channel activity"/>
    <property type="evidence" value="ECO:0007669"/>
    <property type="project" value="TreeGrafter"/>
</dbReference>
<protein>
    <submittedName>
        <fullName evidence="9">H(+)/Cl(-) exchange transporter ClcA</fullName>
    </submittedName>
</protein>
<name>A0A7X8TSI4_9VIBR</name>
<keyword evidence="5" id="KW-0406">Ion transport</keyword>
<evidence type="ECO:0000256" key="8">
    <source>
        <dbReference type="SAM" id="Phobius"/>
    </source>
</evidence>
<dbReference type="GO" id="GO:0005886">
    <property type="term" value="C:plasma membrane"/>
    <property type="evidence" value="ECO:0007669"/>
    <property type="project" value="TreeGrafter"/>
</dbReference>
<evidence type="ECO:0000256" key="1">
    <source>
        <dbReference type="ARBA" id="ARBA00004141"/>
    </source>
</evidence>
<evidence type="ECO:0000256" key="3">
    <source>
        <dbReference type="ARBA" id="ARBA00022692"/>
    </source>
</evidence>
<dbReference type="PRINTS" id="PR00762">
    <property type="entry name" value="CLCHANNEL"/>
</dbReference>
<dbReference type="InterPro" id="IPR001807">
    <property type="entry name" value="ClC"/>
</dbReference>
<feature type="transmembrane region" description="Helical" evidence="8">
    <location>
        <begin position="125"/>
        <end position="143"/>
    </location>
</feature>
<gene>
    <name evidence="9" type="primary">clcA</name>
    <name evidence="9" type="ORF">HGP28_13035</name>
</gene>
<feature type="transmembrane region" description="Helical" evidence="8">
    <location>
        <begin position="386"/>
        <end position="409"/>
    </location>
</feature>
<accession>A0A7X8TSI4</accession>
<dbReference type="PANTHER" id="PTHR45711:SF6">
    <property type="entry name" value="CHLORIDE CHANNEL PROTEIN"/>
    <property type="match status" value="1"/>
</dbReference>
<feature type="transmembrane region" description="Helical" evidence="8">
    <location>
        <begin position="173"/>
        <end position="198"/>
    </location>
</feature>
<comment type="subcellular location">
    <subcellularLocation>
        <location evidence="1">Membrane</location>
        <topology evidence="1">Multi-pass membrane protein</topology>
    </subcellularLocation>
</comment>
<evidence type="ECO:0000256" key="7">
    <source>
        <dbReference type="ARBA" id="ARBA00023214"/>
    </source>
</evidence>
<feature type="transmembrane region" description="Helical" evidence="8">
    <location>
        <begin position="210"/>
        <end position="229"/>
    </location>
</feature>
<keyword evidence="4 8" id="KW-1133">Transmembrane helix</keyword>
<evidence type="ECO:0000313" key="10">
    <source>
        <dbReference type="Proteomes" id="UP000535589"/>
    </source>
</evidence>
<evidence type="ECO:0000256" key="5">
    <source>
        <dbReference type="ARBA" id="ARBA00023065"/>
    </source>
</evidence>
<dbReference type="EMBL" id="JABAIK010000012">
    <property type="protein sequence ID" value="NLS13816.1"/>
    <property type="molecule type" value="Genomic_DNA"/>
</dbReference>
<dbReference type="SUPFAM" id="SSF81340">
    <property type="entry name" value="Clc chloride channel"/>
    <property type="match status" value="1"/>
</dbReference>
<feature type="transmembrane region" description="Helical" evidence="8">
    <location>
        <begin position="416"/>
        <end position="435"/>
    </location>
</feature>
<reference evidence="9 10" key="1">
    <citation type="submission" date="2020-04" db="EMBL/GenBank/DDBJ databases">
        <title>Vibrio sp. SM6, a novel species isolated from seawater.</title>
        <authorList>
            <person name="Wang X."/>
        </authorList>
    </citation>
    <scope>NUCLEOTIDE SEQUENCE [LARGE SCALE GENOMIC DNA]</scope>
    <source>
        <strain evidence="9 10">SM6</strain>
    </source>
</reference>
<dbReference type="NCBIfam" id="NF003640">
    <property type="entry name" value="PRK05277.1"/>
    <property type="match status" value="1"/>
</dbReference>
<evidence type="ECO:0000256" key="4">
    <source>
        <dbReference type="ARBA" id="ARBA00022989"/>
    </source>
</evidence>
<sequence length="456" mass="48532">MERNNGQSSKPSASVRTRVKHLLFEGDSPFYVLILAAFIGCAAGLLGTVLDVAVHAIGHWRSGWLHSESLFSLPTWLVSLLLSTLLAAFGYYLVHRFAPEAAGSGIQEIEGALENKRQIRWQRILPVKFFGGISALGAGLVLGREGPTVQMGGAAARMTTDLLKLKDDNVRQALLAAGAGGGISAAFNAPLAGIMFVVEEMRPQFRYSLMSIHAVIIASVMADVVYRMIAGQSAEIQMPDYTAPALSALWLFLLLGGLFGVLGVVFNKLIAKAQDTFVALHQNKRSRFLLLGATIGATFGLLVIYMPQLTGGGIALINIIVSGEFGLGLLLLLFLGRLITTLICFCSGAPGGVFAPMLALGTLFGYSFGVIADWAVPSLELEAGMFAVAGMGALFAASVRAPITGILLVIEMTNNYFLILPLIVTSLGAVIVAQWCGGEPLYTQLLRRTLKNSQSE</sequence>
<keyword evidence="7" id="KW-0868">Chloride</keyword>